<keyword evidence="6" id="KW-1185">Reference proteome</keyword>
<dbReference type="Pfam" id="PF00023">
    <property type="entry name" value="Ank"/>
    <property type="match status" value="1"/>
</dbReference>
<dbReference type="InterPro" id="IPR001623">
    <property type="entry name" value="DnaJ_domain"/>
</dbReference>
<dbReference type="Gene3D" id="1.10.287.110">
    <property type="entry name" value="DnaJ domain"/>
    <property type="match status" value="1"/>
</dbReference>
<dbReference type="AlphaFoldDB" id="K0R821"/>
<sequence length="428" mass="49590">MDLQDLVLRGEIDELKKYQPVEEFERYKDKNGSSLLHYAVGCGNESICRFLLSYIDVNVSCAKHGRSALHWAARNGKTDICKMLVNEFHASIDSPAKGGVTPLELAVWQVNIDTAKSLVDMGAEINRINSWGCTTAHWLGKASDHRSDEVLRMCKWIFEDRQVECNRRNSHGQTPLHKAAFSGNFTVVKYLCQSHGVIDDTYDNNGNNGADCAERSKQQFLARWLRRHASVLIHRAVQLLELKWDSSSCAPPGLHEIRSSYLNFVKRHHPDVLREQTRNEERRWYAIVDAYQILEDYWTDAEDAFDTKIRIKSRNSQLMDYKRLLWHSSWHIVQKKQSPNDDLAEFESRLTRMLSAKGFAKQGLNLSQLPREYEKNYHVPLPDPKSFGYRKLIKLLRTKLSRIVVDTDESTLITTLRVRDREWLKDVT</sequence>
<dbReference type="InterPro" id="IPR036770">
    <property type="entry name" value="Ankyrin_rpt-contain_sf"/>
</dbReference>
<evidence type="ECO:0000313" key="5">
    <source>
        <dbReference type="EMBL" id="EJK48204.1"/>
    </source>
</evidence>
<dbReference type="PANTHER" id="PTHR24198">
    <property type="entry name" value="ANKYRIN REPEAT AND PROTEIN KINASE DOMAIN-CONTAINING PROTEIN"/>
    <property type="match status" value="1"/>
</dbReference>
<dbReference type="Gene3D" id="1.25.40.20">
    <property type="entry name" value="Ankyrin repeat-containing domain"/>
    <property type="match status" value="1"/>
</dbReference>
<evidence type="ECO:0000256" key="2">
    <source>
        <dbReference type="ARBA" id="ARBA00023043"/>
    </source>
</evidence>
<dbReference type="Pfam" id="PF12872">
    <property type="entry name" value="OST-HTH"/>
    <property type="match status" value="1"/>
</dbReference>
<evidence type="ECO:0000313" key="6">
    <source>
        <dbReference type="Proteomes" id="UP000266841"/>
    </source>
</evidence>
<dbReference type="Proteomes" id="UP000266841">
    <property type="component" value="Unassembled WGS sequence"/>
</dbReference>
<evidence type="ECO:0000256" key="3">
    <source>
        <dbReference type="PROSITE-ProRule" id="PRU00023"/>
    </source>
</evidence>
<dbReference type="InterPro" id="IPR002110">
    <property type="entry name" value="Ankyrin_rpt"/>
</dbReference>
<evidence type="ECO:0000259" key="4">
    <source>
        <dbReference type="PROSITE" id="PS51644"/>
    </source>
</evidence>
<dbReference type="PROSITE" id="PS50297">
    <property type="entry name" value="ANK_REP_REGION"/>
    <property type="match status" value="3"/>
</dbReference>
<dbReference type="SMART" id="SM00248">
    <property type="entry name" value="ANK"/>
    <property type="match status" value="4"/>
</dbReference>
<comment type="caution">
    <text evidence="5">The sequence shown here is derived from an EMBL/GenBank/DDBJ whole genome shotgun (WGS) entry which is preliminary data.</text>
</comment>
<feature type="repeat" description="ANK" evidence="3">
    <location>
        <begin position="64"/>
        <end position="86"/>
    </location>
</feature>
<name>K0R821_THAOC</name>
<feature type="repeat" description="ANK" evidence="3">
    <location>
        <begin position="98"/>
        <end position="130"/>
    </location>
</feature>
<proteinExistence type="predicted"/>
<dbReference type="SUPFAM" id="SSF46565">
    <property type="entry name" value="Chaperone J-domain"/>
    <property type="match status" value="1"/>
</dbReference>
<dbReference type="InterPro" id="IPR025605">
    <property type="entry name" value="OST-HTH/LOTUS_dom"/>
</dbReference>
<dbReference type="OrthoDB" id="60897at2759"/>
<feature type="domain" description="HTH OST-type" evidence="4">
    <location>
        <begin position="342"/>
        <end position="422"/>
    </location>
</feature>
<gene>
    <name evidence="5" type="ORF">THAOC_33020</name>
</gene>
<dbReference type="InterPro" id="IPR036869">
    <property type="entry name" value="J_dom_sf"/>
</dbReference>
<organism evidence="5 6">
    <name type="scientific">Thalassiosira oceanica</name>
    <name type="common">Marine diatom</name>
    <dbReference type="NCBI Taxonomy" id="159749"/>
    <lineage>
        <taxon>Eukaryota</taxon>
        <taxon>Sar</taxon>
        <taxon>Stramenopiles</taxon>
        <taxon>Ochrophyta</taxon>
        <taxon>Bacillariophyta</taxon>
        <taxon>Coscinodiscophyceae</taxon>
        <taxon>Thalassiosirophycidae</taxon>
        <taxon>Thalassiosirales</taxon>
        <taxon>Thalassiosiraceae</taxon>
        <taxon>Thalassiosira</taxon>
    </lineage>
</organism>
<accession>K0R821</accession>
<dbReference type="PROSITE" id="PS51644">
    <property type="entry name" value="HTH_OST"/>
    <property type="match status" value="1"/>
</dbReference>
<dbReference type="CDD" id="cd06257">
    <property type="entry name" value="DnaJ"/>
    <property type="match status" value="1"/>
</dbReference>
<reference evidence="5 6" key="1">
    <citation type="journal article" date="2012" name="Genome Biol.">
        <title>Genome and low-iron response of an oceanic diatom adapted to chronic iron limitation.</title>
        <authorList>
            <person name="Lommer M."/>
            <person name="Specht M."/>
            <person name="Roy A.S."/>
            <person name="Kraemer L."/>
            <person name="Andreson R."/>
            <person name="Gutowska M.A."/>
            <person name="Wolf J."/>
            <person name="Bergner S.V."/>
            <person name="Schilhabel M.B."/>
            <person name="Klostermeier U.C."/>
            <person name="Beiko R.G."/>
            <person name="Rosenstiel P."/>
            <person name="Hippler M."/>
            <person name="Laroche J."/>
        </authorList>
    </citation>
    <scope>NUCLEOTIDE SEQUENCE [LARGE SCALE GENOMIC DNA]</scope>
    <source>
        <strain evidence="5 6">CCMP1005</strain>
    </source>
</reference>
<feature type="repeat" description="ANK" evidence="3">
    <location>
        <begin position="171"/>
        <end position="191"/>
    </location>
</feature>
<dbReference type="InterPro" id="IPR041966">
    <property type="entry name" value="LOTUS-like"/>
</dbReference>
<dbReference type="EMBL" id="AGNL01046146">
    <property type="protein sequence ID" value="EJK48204.1"/>
    <property type="molecule type" value="Genomic_DNA"/>
</dbReference>
<protein>
    <recommendedName>
        <fullName evidence="4">HTH OST-type domain-containing protein</fullName>
    </recommendedName>
</protein>
<dbReference type="Gene3D" id="3.30.420.610">
    <property type="entry name" value="LOTUS domain-like"/>
    <property type="match status" value="1"/>
</dbReference>
<keyword evidence="2 3" id="KW-0040">ANK repeat</keyword>
<dbReference type="Pfam" id="PF12796">
    <property type="entry name" value="Ank_2"/>
    <property type="match status" value="1"/>
</dbReference>
<dbReference type="PANTHER" id="PTHR24198:SF165">
    <property type="entry name" value="ANKYRIN REPEAT-CONTAINING PROTEIN-RELATED"/>
    <property type="match status" value="1"/>
</dbReference>
<dbReference type="PROSITE" id="PS50088">
    <property type="entry name" value="ANK_REPEAT"/>
    <property type="match status" value="3"/>
</dbReference>
<dbReference type="Pfam" id="PF13637">
    <property type="entry name" value="Ank_4"/>
    <property type="match status" value="1"/>
</dbReference>
<dbReference type="SUPFAM" id="SSF48403">
    <property type="entry name" value="Ankyrin repeat"/>
    <property type="match status" value="1"/>
</dbReference>
<evidence type="ECO:0000256" key="1">
    <source>
        <dbReference type="ARBA" id="ARBA00022737"/>
    </source>
</evidence>
<dbReference type="eggNOG" id="KOG0509">
    <property type="taxonomic scope" value="Eukaryota"/>
</dbReference>
<keyword evidence="1" id="KW-0677">Repeat</keyword>